<dbReference type="AlphaFoldDB" id="A0A9D4LN18"/>
<keyword evidence="2" id="KW-1185">Reference proteome</keyword>
<name>A0A9D4LN18_DREPO</name>
<accession>A0A9D4LN18</accession>
<dbReference type="Proteomes" id="UP000828390">
    <property type="component" value="Unassembled WGS sequence"/>
</dbReference>
<gene>
    <name evidence="1" type="ORF">DPMN_023870</name>
</gene>
<protein>
    <submittedName>
        <fullName evidence="1">Uncharacterized protein</fullName>
    </submittedName>
</protein>
<reference evidence="1" key="1">
    <citation type="journal article" date="2019" name="bioRxiv">
        <title>The Genome of the Zebra Mussel, Dreissena polymorpha: A Resource for Invasive Species Research.</title>
        <authorList>
            <person name="McCartney M.A."/>
            <person name="Auch B."/>
            <person name="Kono T."/>
            <person name="Mallez S."/>
            <person name="Zhang Y."/>
            <person name="Obille A."/>
            <person name="Becker A."/>
            <person name="Abrahante J.E."/>
            <person name="Garbe J."/>
            <person name="Badalamenti J.P."/>
            <person name="Herman A."/>
            <person name="Mangelson H."/>
            <person name="Liachko I."/>
            <person name="Sullivan S."/>
            <person name="Sone E.D."/>
            <person name="Koren S."/>
            <person name="Silverstein K.A.T."/>
            <person name="Beckman K.B."/>
            <person name="Gohl D.M."/>
        </authorList>
    </citation>
    <scope>NUCLEOTIDE SEQUENCE</scope>
    <source>
        <strain evidence="1">Duluth1</strain>
        <tissue evidence="1">Whole animal</tissue>
    </source>
</reference>
<reference evidence="1" key="2">
    <citation type="submission" date="2020-11" db="EMBL/GenBank/DDBJ databases">
        <authorList>
            <person name="McCartney M.A."/>
            <person name="Auch B."/>
            <person name="Kono T."/>
            <person name="Mallez S."/>
            <person name="Becker A."/>
            <person name="Gohl D.M."/>
            <person name="Silverstein K.A.T."/>
            <person name="Koren S."/>
            <person name="Bechman K.B."/>
            <person name="Herman A."/>
            <person name="Abrahante J.E."/>
            <person name="Garbe J."/>
        </authorList>
    </citation>
    <scope>NUCLEOTIDE SEQUENCE</scope>
    <source>
        <strain evidence="1">Duluth1</strain>
        <tissue evidence="1">Whole animal</tissue>
    </source>
</reference>
<evidence type="ECO:0000313" key="1">
    <source>
        <dbReference type="EMBL" id="KAH3860946.1"/>
    </source>
</evidence>
<evidence type="ECO:0000313" key="2">
    <source>
        <dbReference type="Proteomes" id="UP000828390"/>
    </source>
</evidence>
<comment type="caution">
    <text evidence="1">The sequence shown here is derived from an EMBL/GenBank/DDBJ whole genome shotgun (WGS) entry which is preliminary data.</text>
</comment>
<organism evidence="1 2">
    <name type="scientific">Dreissena polymorpha</name>
    <name type="common">Zebra mussel</name>
    <name type="synonym">Mytilus polymorpha</name>
    <dbReference type="NCBI Taxonomy" id="45954"/>
    <lineage>
        <taxon>Eukaryota</taxon>
        <taxon>Metazoa</taxon>
        <taxon>Spiralia</taxon>
        <taxon>Lophotrochozoa</taxon>
        <taxon>Mollusca</taxon>
        <taxon>Bivalvia</taxon>
        <taxon>Autobranchia</taxon>
        <taxon>Heteroconchia</taxon>
        <taxon>Euheterodonta</taxon>
        <taxon>Imparidentia</taxon>
        <taxon>Neoheterodontei</taxon>
        <taxon>Myida</taxon>
        <taxon>Dreissenoidea</taxon>
        <taxon>Dreissenidae</taxon>
        <taxon>Dreissena</taxon>
    </lineage>
</organism>
<dbReference type="EMBL" id="JAIWYP010000002">
    <property type="protein sequence ID" value="KAH3860946.1"/>
    <property type="molecule type" value="Genomic_DNA"/>
</dbReference>
<proteinExistence type="predicted"/>
<sequence length="87" mass="9979">MINSLLFINFISGSATNICEHFLTNKNLISLITAKKDATTPCACSEFDMALDTMFVKVGQCFEEWLFNDGMKQRCCYRYTRRVPSSF</sequence>